<dbReference type="Proteomes" id="UP001209540">
    <property type="component" value="Unassembled WGS sequence"/>
</dbReference>
<evidence type="ECO:0000256" key="9">
    <source>
        <dbReference type="SAM" id="Phobius"/>
    </source>
</evidence>
<sequence length="244" mass="26829">MLLPAPLKEPIVALIGDQCYVSLVEDFDLTDVPCIKYAISKALGFGIVVGGSIVKIPQILTIMNAGSARGLSLASYLLETLACCITFAYNWRQGNPFSTYGETCFLTVQNIIITLLILFYAQRYSETSLTLVGYIAILYGLTYLIPFWVMSTLYAATIPISLASKVPQIYTNFINKSTGQLSVFAVVNYFAGTTARVFTTMTELDDPLMLTGNVLASVLNGILLIQVLLYWGKKLEDEKPRKAD</sequence>
<reference evidence="10" key="1">
    <citation type="journal article" date="2022" name="IScience">
        <title>Evolution of zygomycete secretomes and the origins of terrestrial fungal ecologies.</title>
        <authorList>
            <person name="Chang Y."/>
            <person name="Wang Y."/>
            <person name="Mondo S."/>
            <person name="Ahrendt S."/>
            <person name="Andreopoulos W."/>
            <person name="Barry K."/>
            <person name="Beard J."/>
            <person name="Benny G.L."/>
            <person name="Blankenship S."/>
            <person name="Bonito G."/>
            <person name="Cuomo C."/>
            <person name="Desiro A."/>
            <person name="Gervers K.A."/>
            <person name="Hundley H."/>
            <person name="Kuo A."/>
            <person name="LaButti K."/>
            <person name="Lang B.F."/>
            <person name="Lipzen A."/>
            <person name="O'Donnell K."/>
            <person name="Pangilinan J."/>
            <person name="Reynolds N."/>
            <person name="Sandor L."/>
            <person name="Smith M.E."/>
            <person name="Tsang A."/>
            <person name="Grigoriev I.V."/>
            <person name="Stajich J.E."/>
            <person name="Spatafora J.W."/>
        </authorList>
    </citation>
    <scope>NUCLEOTIDE SEQUENCE</scope>
    <source>
        <strain evidence="10">RSA 2281</strain>
    </source>
</reference>
<evidence type="ECO:0000256" key="1">
    <source>
        <dbReference type="ARBA" id="ARBA00004141"/>
    </source>
</evidence>
<evidence type="ECO:0000256" key="3">
    <source>
        <dbReference type="ARBA" id="ARBA00022692"/>
    </source>
</evidence>
<evidence type="ECO:0000313" key="11">
    <source>
        <dbReference type="Proteomes" id="UP001209540"/>
    </source>
</evidence>
<comment type="similarity">
    <text evidence="7 8">Belongs to the MPDU1 (TC 2.A.43.3) family.</text>
</comment>
<comment type="caution">
    <text evidence="10">The sequence shown here is derived from an EMBL/GenBank/DDBJ whole genome shotgun (WGS) entry which is preliminary data.</text>
</comment>
<keyword evidence="11" id="KW-1185">Reference proteome</keyword>
<dbReference type="FunFam" id="1.20.1280.290:FF:000006">
    <property type="entry name" value="mannose-P-dolichol utilization defect 1 protein"/>
    <property type="match status" value="1"/>
</dbReference>
<dbReference type="AlphaFoldDB" id="A0AAD5K4X1"/>
<gene>
    <name evidence="10" type="ORF">BDA99DRAFT_442393</name>
</gene>
<dbReference type="SMART" id="SM00679">
    <property type="entry name" value="CTNS"/>
    <property type="match status" value="2"/>
</dbReference>
<name>A0AAD5K4X1_9FUNG</name>
<keyword evidence="5 8" id="KW-1133">Transmembrane helix</keyword>
<feature type="transmembrane region" description="Helical" evidence="9">
    <location>
        <begin position="73"/>
        <end position="91"/>
    </location>
</feature>
<keyword evidence="4" id="KW-0677">Repeat</keyword>
<dbReference type="InterPro" id="IPR006603">
    <property type="entry name" value="PQ-loop_rpt"/>
</dbReference>
<dbReference type="GO" id="GO:0016020">
    <property type="term" value="C:membrane"/>
    <property type="evidence" value="ECO:0007669"/>
    <property type="project" value="UniProtKB-SubCell"/>
</dbReference>
<comment type="subcellular location">
    <subcellularLocation>
        <location evidence="1 8">Membrane</location>
        <topology evidence="1 8">Multi-pass membrane protein</topology>
    </subcellularLocation>
</comment>
<reference evidence="10" key="2">
    <citation type="submission" date="2023-02" db="EMBL/GenBank/DDBJ databases">
        <authorList>
            <consortium name="DOE Joint Genome Institute"/>
            <person name="Mondo S.J."/>
            <person name="Chang Y."/>
            <person name="Wang Y."/>
            <person name="Ahrendt S."/>
            <person name="Andreopoulos W."/>
            <person name="Barry K."/>
            <person name="Beard J."/>
            <person name="Benny G.L."/>
            <person name="Blankenship S."/>
            <person name="Bonito G."/>
            <person name="Cuomo C."/>
            <person name="Desiro A."/>
            <person name="Gervers K.A."/>
            <person name="Hundley H."/>
            <person name="Kuo A."/>
            <person name="LaButti K."/>
            <person name="Lang B.F."/>
            <person name="Lipzen A."/>
            <person name="O'Donnell K."/>
            <person name="Pangilinan J."/>
            <person name="Reynolds N."/>
            <person name="Sandor L."/>
            <person name="Smith M.W."/>
            <person name="Tsang A."/>
            <person name="Grigoriev I.V."/>
            <person name="Stajich J.E."/>
            <person name="Spatafora J.W."/>
        </authorList>
    </citation>
    <scope>NUCLEOTIDE SEQUENCE</scope>
    <source>
        <strain evidence="10">RSA 2281</strain>
    </source>
</reference>
<keyword evidence="2" id="KW-0813">Transport</keyword>
<organism evidence="10 11">
    <name type="scientific">Phascolomyces articulosus</name>
    <dbReference type="NCBI Taxonomy" id="60185"/>
    <lineage>
        <taxon>Eukaryota</taxon>
        <taxon>Fungi</taxon>
        <taxon>Fungi incertae sedis</taxon>
        <taxon>Mucoromycota</taxon>
        <taxon>Mucoromycotina</taxon>
        <taxon>Mucoromycetes</taxon>
        <taxon>Mucorales</taxon>
        <taxon>Lichtheimiaceae</taxon>
        <taxon>Phascolomyces</taxon>
    </lineage>
</organism>
<evidence type="ECO:0000313" key="10">
    <source>
        <dbReference type="EMBL" id="KAI9255225.1"/>
    </source>
</evidence>
<dbReference type="Gene3D" id="1.20.1280.290">
    <property type="match status" value="2"/>
</dbReference>
<keyword evidence="6 8" id="KW-0472">Membrane</keyword>
<evidence type="ECO:0000256" key="4">
    <source>
        <dbReference type="ARBA" id="ARBA00022737"/>
    </source>
</evidence>
<keyword evidence="3 8" id="KW-0812">Transmembrane</keyword>
<feature type="transmembrane region" description="Helical" evidence="9">
    <location>
        <begin position="133"/>
        <end position="160"/>
    </location>
</feature>
<dbReference type="PANTHER" id="PTHR12226:SF2">
    <property type="entry name" value="MANNOSE-P-DOLICHOL UTILIZATION DEFECT 1 PROTEIN"/>
    <property type="match status" value="1"/>
</dbReference>
<feature type="transmembrane region" description="Helical" evidence="9">
    <location>
        <begin position="210"/>
        <end position="232"/>
    </location>
</feature>
<dbReference type="InterPro" id="IPR016817">
    <property type="entry name" value="MannP-dilichol_defect-1"/>
</dbReference>
<dbReference type="PANTHER" id="PTHR12226">
    <property type="entry name" value="MANNOSE-P-DOLICHOL UTILIZATION DEFECT 1 LEC35 -RELATED"/>
    <property type="match status" value="1"/>
</dbReference>
<evidence type="ECO:0000256" key="7">
    <source>
        <dbReference type="ARBA" id="ARBA00038475"/>
    </source>
</evidence>
<evidence type="ECO:0000256" key="2">
    <source>
        <dbReference type="ARBA" id="ARBA00022448"/>
    </source>
</evidence>
<evidence type="ECO:0000256" key="6">
    <source>
        <dbReference type="ARBA" id="ARBA00023136"/>
    </source>
</evidence>
<dbReference type="PIRSF" id="PIRSF023381">
    <property type="entry name" value="MannP-dilichol_defect-1p"/>
    <property type="match status" value="1"/>
</dbReference>
<dbReference type="Pfam" id="PF04193">
    <property type="entry name" value="PQ-loop"/>
    <property type="match status" value="2"/>
</dbReference>
<protein>
    <recommendedName>
        <fullName evidence="8">Mannose-P-dolichol utilization defect 1 protein homolog</fullName>
    </recommendedName>
</protein>
<feature type="transmembrane region" description="Helical" evidence="9">
    <location>
        <begin position="103"/>
        <end position="121"/>
    </location>
</feature>
<proteinExistence type="inferred from homology"/>
<accession>A0AAD5K4X1</accession>
<dbReference type="EMBL" id="JAIXMP010000023">
    <property type="protein sequence ID" value="KAI9255225.1"/>
    <property type="molecule type" value="Genomic_DNA"/>
</dbReference>
<evidence type="ECO:0000256" key="8">
    <source>
        <dbReference type="PIRNR" id="PIRNR023381"/>
    </source>
</evidence>
<evidence type="ECO:0000256" key="5">
    <source>
        <dbReference type="ARBA" id="ARBA00022989"/>
    </source>
</evidence>